<evidence type="ECO:0000256" key="1">
    <source>
        <dbReference type="ARBA" id="ARBA00008618"/>
    </source>
</evidence>
<gene>
    <name evidence="2" type="ORF">BIY22_03470</name>
</gene>
<protein>
    <recommendedName>
        <fullName evidence="4">Antirestriction protein</fullName>
    </recommendedName>
</protein>
<dbReference type="InterPro" id="IPR004914">
    <property type="entry name" value="Antirestrict"/>
</dbReference>
<organism evidence="2 3">
    <name type="scientific">Vibrio panuliri</name>
    <dbReference type="NCBI Taxonomy" id="1381081"/>
    <lineage>
        <taxon>Bacteria</taxon>
        <taxon>Pseudomonadati</taxon>
        <taxon>Pseudomonadota</taxon>
        <taxon>Gammaproteobacteria</taxon>
        <taxon>Vibrionales</taxon>
        <taxon>Vibrionaceae</taxon>
        <taxon>Vibrio</taxon>
    </lineage>
</organism>
<dbReference type="OrthoDB" id="1164967at2"/>
<proteinExistence type="inferred from homology"/>
<comment type="similarity">
    <text evidence="1">Belongs to the antirestriction protein family.</text>
</comment>
<dbReference type="AlphaFoldDB" id="A0A1Q9HRV6"/>
<dbReference type="Proteomes" id="UP000186313">
    <property type="component" value="Unassembled WGS sequence"/>
</dbReference>
<dbReference type="Pfam" id="PF03230">
    <property type="entry name" value="Antirestrict"/>
    <property type="match status" value="1"/>
</dbReference>
<evidence type="ECO:0000313" key="3">
    <source>
        <dbReference type="Proteomes" id="UP000186313"/>
    </source>
</evidence>
<reference evidence="2 3" key="1">
    <citation type="submission" date="2016-09" db="EMBL/GenBank/DDBJ databases">
        <title>Genomic Taxonomy of the Vibrionaceae.</title>
        <authorList>
            <person name="Gonzalez-Castillo A."/>
            <person name="Gomez-Gil B."/>
            <person name="Enciso-Ibarra K."/>
        </authorList>
    </citation>
    <scope>NUCLEOTIDE SEQUENCE [LARGE SCALE GENOMIC DNA]</scope>
    <source>
        <strain evidence="2 3">CAIM 703</strain>
    </source>
</reference>
<accession>A0A1Q9HRV6</accession>
<evidence type="ECO:0000313" key="2">
    <source>
        <dbReference type="EMBL" id="OLQ93565.1"/>
    </source>
</evidence>
<dbReference type="RefSeq" id="WP_025630286.1">
    <property type="nucleotide sequence ID" value="NZ_MJMJ01000001.1"/>
</dbReference>
<comment type="caution">
    <text evidence="2">The sequence shown here is derived from an EMBL/GenBank/DDBJ whole genome shotgun (WGS) entry which is preliminary data.</text>
</comment>
<dbReference type="InterPro" id="IPR042297">
    <property type="entry name" value="Antirestriction_sf"/>
</dbReference>
<dbReference type="STRING" id="1381081.BIY22_03470"/>
<dbReference type="EMBL" id="MJMJ01000001">
    <property type="protein sequence ID" value="OLQ93565.1"/>
    <property type="molecule type" value="Genomic_DNA"/>
</dbReference>
<sequence>MIVPSKDRLDFLPSMCGTKKSNFNLFEANLYRLAENKITGYSGSYWEFCKHETSIGTAYWLYPNLGDVELTQADNWFHEVVKDETAGIALSLMMLNLFIWYWHDKQDSELQRHYQNRYDALREYALTRSDADTIFRFLD</sequence>
<evidence type="ECO:0008006" key="4">
    <source>
        <dbReference type="Google" id="ProtNLM"/>
    </source>
</evidence>
<dbReference type="Gene3D" id="3.30.70.3580">
    <property type="entry name" value="Antirestriction protein"/>
    <property type="match status" value="1"/>
</dbReference>
<name>A0A1Q9HRV6_9VIBR</name>